<evidence type="ECO:0000256" key="1">
    <source>
        <dbReference type="SAM" id="MobiDB-lite"/>
    </source>
</evidence>
<dbReference type="Proteomes" id="UP000053989">
    <property type="component" value="Unassembled WGS sequence"/>
</dbReference>
<dbReference type="HOGENOM" id="CLU_2387463_0_0_1"/>
<dbReference type="InParanoid" id="A0A0C3D7C9"/>
<accession>A0A0C3D7C9</accession>
<proteinExistence type="predicted"/>
<reference evidence="3" key="2">
    <citation type="submission" date="2015-01" db="EMBL/GenBank/DDBJ databases">
        <title>Evolutionary Origins and Diversification of the Mycorrhizal Mutualists.</title>
        <authorList>
            <consortium name="DOE Joint Genome Institute"/>
            <consortium name="Mycorrhizal Genomics Consortium"/>
            <person name="Kohler A."/>
            <person name="Kuo A."/>
            <person name="Nagy L.G."/>
            <person name="Floudas D."/>
            <person name="Copeland A."/>
            <person name="Barry K.W."/>
            <person name="Cichocki N."/>
            <person name="Veneault-Fourrey C."/>
            <person name="LaButti K."/>
            <person name="Lindquist E.A."/>
            <person name="Lipzen A."/>
            <person name="Lundell T."/>
            <person name="Morin E."/>
            <person name="Murat C."/>
            <person name="Riley R."/>
            <person name="Ohm R."/>
            <person name="Sun H."/>
            <person name="Tunlid A."/>
            <person name="Henrissat B."/>
            <person name="Grigoriev I.V."/>
            <person name="Hibbett D.S."/>
            <person name="Martin F."/>
        </authorList>
    </citation>
    <scope>NUCLEOTIDE SEQUENCE [LARGE SCALE GENOMIC DNA]</scope>
    <source>
        <strain evidence="3">Foug A</strain>
    </source>
</reference>
<keyword evidence="3" id="KW-1185">Reference proteome</keyword>
<protein>
    <submittedName>
        <fullName evidence="2">Uncharacterized protein</fullName>
    </submittedName>
</protein>
<dbReference type="AlphaFoldDB" id="A0A0C3D7C9"/>
<name>A0A0C3D7C9_9AGAM</name>
<reference evidence="2 3" key="1">
    <citation type="submission" date="2014-04" db="EMBL/GenBank/DDBJ databases">
        <authorList>
            <consortium name="DOE Joint Genome Institute"/>
            <person name="Kuo A."/>
            <person name="Kohler A."/>
            <person name="Nagy L.G."/>
            <person name="Floudas D."/>
            <person name="Copeland A."/>
            <person name="Barry K.W."/>
            <person name="Cichocki N."/>
            <person name="Veneault-Fourrey C."/>
            <person name="LaButti K."/>
            <person name="Lindquist E.A."/>
            <person name="Lipzen A."/>
            <person name="Lundell T."/>
            <person name="Morin E."/>
            <person name="Murat C."/>
            <person name="Sun H."/>
            <person name="Tunlid A."/>
            <person name="Henrissat B."/>
            <person name="Grigoriev I.V."/>
            <person name="Hibbett D.S."/>
            <person name="Martin F."/>
            <person name="Nordberg H.P."/>
            <person name="Cantor M.N."/>
            <person name="Hua S.X."/>
        </authorList>
    </citation>
    <scope>NUCLEOTIDE SEQUENCE [LARGE SCALE GENOMIC DNA]</scope>
    <source>
        <strain evidence="2 3">Foug A</strain>
    </source>
</reference>
<gene>
    <name evidence="2" type="ORF">SCLCIDRAFT_587851</name>
</gene>
<feature type="compositionally biased region" description="Polar residues" evidence="1">
    <location>
        <begin position="47"/>
        <end position="56"/>
    </location>
</feature>
<sequence length="94" mass="9936">MAATVGGSRKVIRRLREGDLLDSTSVMIRSARARGASAHQGQHEPDQSSPRSWPSGTVVQHLHGAVLISILPVSNPVVGTHSAVTVTKCHRPAV</sequence>
<evidence type="ECO:0000313" key="3">
    <source>
        <dbReference type="Proteomes" id="UP000053989"/>
    </source>
</evidence>
<feature type="region of interest" description="Disordered" evidence="1">
    <location>
        <begin position="31"/>
        <end position="56"/>
    </location>
</feature>
<evidence type="ECO:0000313" key="2">
    <source>
        <dbReference type="EMBL" id="KIM51996.1"/>
    </source>
</evidence>
<organism evidence="2 3">
    <name type="scientific">Scleroderma citrinum Foug A</name>
    <dbReference type="NCBI Taxonomy" id="1036808"/>
    <lineage>
        <taxon>Eukaryota</taxon>
        <taxon>Fungi</taxon>
        <taxon>Dikarya</taxon>
        <taxon>Basidiomycota</taxon>
        <taxon>Agaricomycotina</taxon>
        <taxon>Agaricomycetes</taxon>
        <taxon>Agaricomycetidae</taxon>
        <taxon>Boletales</taxon>
        <taxon>Sclerodermatineae</taxon>
        <taxon>Sclerodermataceae</taxon>
        <taxon>Scleroderma</taxon>
    </lineage>
</organism>
<dbReference type="EMBL" id="KN822229">
    <property type="protein sequence ID" value="KIM51996.1"/>
    <property type="molecule type" value="Genomic_DNA"/>
</dbReference>